<name>A0A0C9MYX5_9FUNG</name>
<dbReference type="OrthoDB" id="2280028at2759"/>
<accession>A0A0C9MYX5</accession>
<evidence type="ECO:0000313" key="3">
    <source>
        <dbReference type="Proteomes" id="UP000053815"/>
    </source>
</evidence>
<dbReference type="EMBL" id="DF836452">
    <property type="protein sequence ID" value="GAN07488.1"/>
    <property type="molecule type" value="Genomic_DNA"/>
</dbReference>
<dbReference type="Proteomes" id="UP000053815">
    <property type="component" value="Unassembled WGS sequence"/>
</dbReference>
<feature type="region of interest" description="Disordered" evidence="1">
    <location>
        <begin position="57"/>
        <end position="86"/>
    </location>
</feature>
<reference evidence="2" key="1">
    <citation type="submission" date="2014-09" db="EMBL/GenBank/DDBJ databases">
        <title>Draft genome sequence of an oleaginous Mucoromycotina fungus Mucor ambiguus NBRC6742.</title>
        <authorList>
            <person name="Takeda I."/>
            <person name="Yamane N."/>
            <person name="Morita T."/>
            <person name="Tamano K."/>
            <person name="Machida M."/>
            <person name="Baker S."/>
            <person name="Koike H."/>
        </authorList>
    </citation>
    <scope>NUCLEOTIDE SEQUENCE</scope>
    <source>
        <strain evidence="2">NBRC 6742</strain>
    </source>
</reference>
<evidence type="ECO:0000256" key="1">
    <source>
        <dbReference type="SAM" id="MobiDB-lite"/>
    </source>
</evidence>
<gene>
    <name evidence="2" type="ORF">MAM1_0163c06985</name>
</gene>
<dbReference type="AlphaFoldDB" id="A0A0C9MYX5"/>
<protein>
    <submittedName>
        <fullName evidence="2">Uncharacterized protein</fullName>
    </submittedName>
</protein>
<feature type="compositionally biased region" description="Polar residues" evidence="1">
    <location>
        <begin position="59"/>
        <end position="68"/>
    </location>
</feature>
<evidence type="ECO:0000313" key="2">
    <source>
        <dbReference type="EMBL" id="GAN07488.1"/>
    </source>
</evidence>
<feature type="compositionally biased region" description="Low complexity" evidence="1">
    <location>
        <begin position="76"/>
        <end position="86"/>
    </location>
</feature>
<proteinExistence type="predicted"/>
<organism evidence="2">
    <name type="scientific">Mucor ambiguus</name>
    <dbReference type="NCBI Taxonomy" id="91626"/>
    <lineage>
        <taxon>Eukaryota</taxon>
        <taxon>Fungi</taxon>
        <taxon>Fungi incertae sedis</taxon>
        <taxon>Mucoromycota</taxon>
        <taxon>Mucoromycotina</taxon>
        <taxon>Mucoromycetes</taxon>
        <taxon>Mucorales</taxon>
        <taxon>Mucorineae</taxon>
        <taxon>Mucoraceae</taxon>
        <taxon>Mucor</taxon>
    </lineage>
</organism>
<keyword evidence="3" id="KW-1185">Reference proteome</keyword>
<sequence>MTEHIQTEQSNMPTFVKQLLLLVLPSKQQQEQVDNKNQGNSPFEKMYFSFPALEEDSIDSSNTCGQQQDQRHKSKSSTTTNSSIVC</sequence>